<evidence type="ECO:0000313" key="1">
    <source>
        <dbReference type="EMBL" id="KAI0094095.1"/>
    </source>
</evidence>
<reference evidence="1" key="1">
    <citation type="journal article" date="2021" name="Environ. Microbiol.">
        <title>Gene family expansions and transcriptome signatures uncover fungal adaptations to wood decay.</title>
        <authorList>
            <person name="Hage H."/>
            <person name="Miyauchi S."/>
            <person name="Viragh M."/>
            <person name="Drula E."/>
            <person name="Min B."/>
            <person name="Chaduli D."/>
            <person name="Navarro D."/>
            <person name="Favel A."/>
            <person name="Norest M."/>
            <person name="Lesage-Meessen L."/>
            <person name="Balint B."/>
            <person name="Merenyi Z."/>
            <person name="de Eugenio L."/>
            <person name="Morin E."/>
            <person name="Martinez A.T."/>
            <person name="Baldrian P."/>
            <person name="Stursova M."/>
            <person name="Martinez M.J."/>
            <person name="Novotny C."/>
            <person name="Magnuson J.K."/>
            <person name="Spatafora J.W."/>
            <person name="Maurice S."/>
            <person name="Pangilinan J."/>
            <person name="Andreopoulos W."/>
            <person name="LaButti K."/>
            <person name="Hundley H."/>
            <person name="Na H."/>
            <person name="Kuo A."/>
            <person name="Barry K."/>
            <person name="Lipzen A."/>
            <person name="Henrissat B."/>
            <person name="Riley R."/>
            <person name="Ahrendt S."/>
            <person name="Nagy L.G."/>
            <person name="Grigoriev I.V."/>
            <person name="Martin F."/>
            <person name="Rosso M.N."/>
        </authorList>
    </citation>
    <scope>NUCLEOTIDE SEQUENCE</scope>
    <source>
        <strain evidence="1">CBS 384.51</strain>
    </source>
</reference>
<evidence type="ECO:0000313" key="2">
    <source>
        <dbReference type="Proteomes" id="UP001055072"/>
    </source>
</evidence>
<dbReference type="EMBL" id="MU274901">
    <property type="protein sequence ID" value="KAI0094095.1"/>
    <property type="molecule type" value="Genomic_DNA"/>
</dbReference>
<organism evidence="1 2">
    <name type="scientific">Irpex rosettiformis</name>
    <dbReference type="NCBI Taxonomy" id="378272"/>
    <lineage>
        <taxon>Eukaryota</taxon>
        <taxon>Fungi</taxon>
        <taxon>Dikarya</taxon>
        <taxon>Basidiomycota</taxon>
        <taxon>Agaricomycotina</taxon>
        <taxon>Agaricomycetes</taxon>
        <taxon>Polyporales</taxon>
        <taxon>Irpicaceae</taxon>
        <taxon>Irpex</taxon>
    </lineage>
</organism>
<sequence>MKSIPVLSRDSKPHNSSNSDESASSASDCFTTSSFVSSSSNSSINSAVSRSYSSTATDRKNRLVPPPASGSPEWYIKKIHEQTVSSKQLTALQAFLQGKDVDWIRRFVELGGMSALARWLFLSNRKVSDAGVEFEVVKCLTHILNHRSSTIIALAEGADSIIVHIASALDTPHLPTRRLLLDILVFLVYWDDGTNYRTVINGLESLSEDNDKAKNAYAFWFASLQAVLSGRGKMGSRVGVSEQLKWNKGHPEALLTEYLLSNILLMNGIVQVIDDLDVRLHHRAQMESSGLQTIIKQVRDCNIAVIDTQLDLFQQTLEEDQRSLEDRMHKIDSCDMTNIDEVYSALRAKTRDSEKAEAYFLSIFQHLLLIRQEGPELVHFLQVLDSVVADVVMDKKLQGAEKRLGLSVERIVGQLEQAELAKEVKEELVKTRTAALHLKIEKEALEDRIVHADRLVVTLQSEVSKLRLESAKLSGVEGNTVTCPTNSSYANRLAQLADVLPVSPLNLSYTPTNTPRATPRKTSVPGRQAFWGISSWFNGSREDESGPGSGSSVSTSTSIRVDSMSPLSMPPASKTGLGITEMKEDLIVTTNIGEKSAAV</sequence>
<gene>
    <name evidence="1" type="ORF">BDY19DRAFT_989599</name>
</gene>
<name>A0ACB8UIZ6_9APHY</name>
<accession>A0ACB8UIZ6</accession>
<protein>
    <submittedName>
        <fullName evidence="1">Armadillo-type protein</fullName>
    </submittedName>
</protein>
<keyword evidence="2" id="KW-1185">Reference proteome</keyword>
<comment type="caution">
    <text evidence="1">The sequence shown here is derived from an EMBL/GenBank/DDBJ whole genome shotgun (WGS) entry which is preliminary data.</text>
</comment>
<proteinExistence type="predicted"/>
<dbReference type="Proteomes" id="UP001055072">
    <property type="component" value="Unassembled WGS sequence"/>
</dbReference>